<feature type="signal peptide" evidence="1">
    <location>
        <begin position="1"/>
        <end position="33"/>
    </location>
</feature>
<protein>
    <recommendedName>
        <fullName evidence="2">Fibronectin type-III domain-containing protein</fullName>
    </recommendedName>
</protein>
<dbReference type="SMART" id="SM00060">
    <property type="entry name" value="FN3"/>
    <property type="match status" value="2"/>
</dbReference>
<dbReference type="InterPro" id="IPR003961">
    <property type="entry name" value="FN3_dom"/>
</dbReference>
<dbReference type="GO" id="GO:0000272">
    <property type="term" value="P:polysaccharide catabolic process"/>
    <property type="evidence" value="ECO:0007669"/>
    <property type="project" value="InterPro"/>
</dbReference>
<sequence length="698" mass="71439">MKGFINKRAMAMLLTIIMALQSWQLAVPPAAKAAGALPTGWMATTMNGTSTGTSIVKQEASSYSNGQFDIEAVDGKQQSVSGTANGDTVYFLYMPVEGDFTITARLVSVAGPPDNSAINANSRAALMVKNGVSNTSASFAASYFPAISTPNTGSLGYYRRFAANNSNSSSVSSVSTPVYLKLQKLGTTFTASYSADGVTYNSPYATQADTTTMASAALNVGLAVTHATVKFDNVKIVNASGTIFDSASSTTNPNPGTAPVAPTGLQATAGDNQVSLSWSAVQDASSYTVKRSKGQGGPYSTLVSNVTGTFHADTTASNDTTYYYVVSAVNANGESENSSEKSARPQAAVVPVSSITVSSSGGSTISTLSGTLQMQANVLPSNTTNTSVSWHVYESDGTTATDKATINGSGLLQASKDGTVRVVARAKDGSNVQGSTTITITGQTNATPPSAPTGVTAVPGDGQVTISWNTVTDATYYSVKRAMSSGGSYTTIASSVYAATYLDTNVTNGLTYYYVITSRNANGESGNSAQISAEPSGTPSSIRISSITVTGGTAISAAGGTLQLQATVLPSNATNASVDWFVFEADGVTATDKATINGSGLLQAAKNGTVKVVARAKDGSNVQGSAAITISGQTLPDTTIPEDVDGNQKVDIGDLGIAASLFGLTSSSPNWEAHKAADVNKDNVINELDLQLVANKIE</sequence>
<feature type="chain" id="PRO_5037563399" description="Fibronectin type-III domain-containing protein" evidence="1">
    <location>
        <begin position="34"/>
        <end position="698"/>
    </location>
</feature>
<dbReference type="Gene3D" id="2.60.40.10">
    <property type="entry name" value="Immunoglobulins"/>
    <property type="match status" value="2"/>
</dbReference>
<dbReference type="Gene3D" id="2.60.120.200">
    <property type="match status" value="1"/>
</dbReference>
<dbReference type="GO" id="GO:0004553">
    <property type="term" value="F:hydrolase activity, hydrolyzing O-glycosyl compounds"/>
    <property type="evidence" value="ECO:0007669"/>
    <property type="project" value="InterPro"/>
</dbReference>
<dbReference type="SMART" id="SM00635">
    <property type="entry name" value="BID_2"/>
    <property type="match status" value="2"/>
</dbReference>
<keyword evidence="1" id="KW-0732">Signal</keyword>
<organism evidence="3 4">
    <name type="scientific">Paenibacillus foliorum</name>
    <dbReference type="NCBI Taxonomy" id="2654974"/>
    <lineage>
        <taxon>Bacteria</taxon>
        <taxon>Bacillati</taxon>
        <taxon>Bacillota</taxon>
        <taxon>Bacilli</taxon>
        <taxon>Bacillales</taxon>
        <taxon>Paenibacillaceae</taxon>
        <taxon>Paenibacillus</taxon>
    </lineage>
</organism>
<dbReference type="Gene3D" id="1.10.1330.10">
    <property type="entry name" value="Dockerin domain"/>
    <property type="match status" value="1"/>
</dbReference>
<dbReference type="SUPFAM" id="SSF49265">
    <property type="entry name" value="Fibronectin type III"/>
    <property type="match status" value="2"/>
</dbReference>
<feature type="domain" description="Fibronectin type-III" evidence="2">
    <location>
        <begin position="448"/>
        <end position="541"/>
    </location>
</feature>
<evidence type="ECO:0000313" key="4">
    <source>
        <dbReference type="Proteomes" id="UP000641588"/>
    </source>
</evidence>
<evidence type="ECO:0000313" key="3">
    <source>
        <dbReference type="EMBL" id="NOU95763.1"/>
    </source>
</evidence>
<evidence type="ECO:0000256" key="1">
    <source>
        <dbReference type="SAM" id="SignalP"/>
    </source>
</evidence>
<dbReference type="InterPro" id="IPR036439">
    <property type="entry name" value="Dockerin_dom_sf"/>
</dbReference>
<dbReference type="CDD" id="cd14254">
    <property type="entry name" value="Dockerin_II"/>
    <property type="match status" value="1"/>
</dbReference>
<dbReference type="InterPro" id="IPR036116">
    <property type="entry name" value="FN3_sf"/>
</dbReference>
<dbReference type="SUPFAM" id="SSF49373">
    <property type="entry name" value="Invasin/intimin cell-adhesion fragments"/>
    <property type="match status" value="1"/>
</dbReference>
<dbReference type="EMBL" id="WHOD01000082">
    <property type="protein sequence ID" value="NOU95763.1"/>
    <property type="molecule type" value="Genomic_DNA"/>
</dbReference>
<feature type="domain" description="Fibronectin type-III" evidence="2">
    <location>
        <begin position="258"/>
        <end position="348"/>
    </location>
</feature>
<keyword evidence="4" id="KW-1185">Reference proteome</keyword>
<proteinExistence type="predicted"/>
<accession>A0A972GX33</accession>
<dbReference type="PROSITE" id="PS50853">
    <property type="entry name" value="FN3"/>
    <property type="match status" value="2"/>
</dbReference>
<gene>
    <name evidence="3" type="ORF">GC093_21425</name>
</gene>
<dbReference type="PROSITE" id="PS00018">
    <property type="entry name" value="EF_HAND_1"/>
    <property type="match status" value="2"/>
</dbReference>
<dbReference type="RefSeq" id="WP_171653993.1">
    <property type="nucleotide sequence ID" value="NZ_WHOD01000082.1"/>
</dbReference>
<reference evidence="3" key="1">
    <citation type="submission" date="2019-10" db="EMBL/GenBank/DDBJ databases">
        <title>Description of Paenibacillus glebae sp. nov.</title>
        <authorList>
            <person name="Carlier A."/>
            <person name="Qi S."/>
        </authorList>
    </citation>
    <scope>NUCLEOTIDE SEQUENCE</scope>
    <source>
        <strain evidence="3">LMG 31456</strain>
    </source>
</reference>
<dbReference type="Proteomes" id="UP000641588">
    <property type="component" value="Unassembled WGS sequence"/>
</dbReference>
<dbReference type="AlphaFoldDB" id="A0A972GX33"/>
<dbReference type="InterPro" id="IPR013783">
    <property type="entry name" value="Ig-like_fold"/>
</dbReference>
<dbReference type="SUPFAM" id="SSF63446">
    <property type="entry name" value="Type I dockerin domain"/>
    <property type="match status" value="1"/>
</dbReference>
<dbReference type="CDD" id="cd00063">
    <property type="entry name" value="FN3"/>
    <property type="match status" value="2"/>
</dbReference>
<evidence type="ECO:0000259" key="2">
    <source>
        <dbReference type="PROSITE" id="PS50853"/>
    </source>
</evidence>
<dbReference type="Pfam" id="PF02368">
    <property type="entry name" value="Big_2"/>
    <property type="match status" value="1"/>
</dbReference>
<dbReference type="Pfam" id="PF00404">
    <property type="entry name" value="Dockerin_1"/>
    <property type="match status" value="1"/>
</dbReference>
<dbReference type="Gene3D" id="2.60.40.1080">
    <property type="match status" value="2"/>
</dbReference>
<dbReference type="InterPro" id="IPR003343">
    <property type="entry name" value="Big_2"/>
</dbReference>
<dbReference type="InterPro" id="IPR008964">
    <property type="entry name" value="Invasin/intimin_cell_adhesion"/>
</dbReference>
<dbReference type="InterPro" id="IPR018247">
    <property type="entry name" value="EF_Hand_1_Ca_BS"/>
</dbReference>
<name>A0A972GX33_9BACL</name>
<dbReference type="InterPro" id="IPR002105">
    <property type="entry name" value="Dockerin_1_rpt"/>
</dbReference>
<comment type="caution">
    <text evidence="3">The sequence shown here is derived from an EMBL/GenBank/DDBJ whole genome shotgun (WGS) entry which is preliminary data.</text>
</comment>